<organism evidence="1 2">
    <name type="scientific">Stegodyphus mimosarum</name>
    <name type="common">African social velvet spider</name>
    <dbReference type="NCBI Taxonomy" id="407821"/>
    <lineage>
        <taxon>Eukaryota</taxon>
        <taxon>Metazoa</taxon>
        <taxon>Ecdysozoa</taxon>
        <taxon>Arthropoda</taxon>
        <taxon>Chelicerata</taxon>
        <taxon>Arachnida</taxon>
        <taxon>Araneae</taxon>
        <taxon>Araneomorphae</taxon>
        <taxon>Entelegynae</taxon>
        <taxon>Eresoidea</taxon>
        <taxon>Eresidae</taxon>
        <taxon>Stegodyphus</taxon>
    </lineage>
</organism>
<name>A0A087V0K6_STEMI</name>
<keyword evidence="2" id="KW-1185">Reference proteome</keyword>
<gene>
    <name evidence="1" type="ORF">X975_26421</name>
</gene>
<sequence length="278" mass="32101">MSKMMVWDSDISLNFAVQPEEQNTIGLECWQDIKLPDIWIPCHLLLNRSQSNDQDLIMENCTRTLEKRNISHHGFSVYCCKELGDKELAGFSCNCNKNNFEKVECSEEVFKPTSSLQERQSAFSHSVQEPETKVKTLRDTVVTKDDACSYIEDEVSDILINTFNKQNLEELEKTNEGISYTCDTYSCTESKWDARTHSDSGDDTLNSLKSNKSVLNCEQKSYEKIHFLKSYETGYEMDFLPSADKICPLADSEYKHNNLDKEDQNDFRKMKVYMQDTG</sequence>
<reference evidence="1 2" key="1">
    <citation type="submission" date="2013-11" db="EMBL/GenBank/DDBJ databases">
        <title>Genome sequencing of Stegodyphus mimosarum.</title>
        <authorList>
            <person name="Bechsgaard J."/>
        </authorList>
    </citation>
    <scope>NUCLEOTIDE SEQUENCE [LARGE SCALE GENOMIC DNA]</scope>
</reference>
<accession>A0A087V0K6</accession>
<protein>
    <submittedName>
        <fullName evidence="1">Uncharacterized protein</fullName>
    </submittedName>
</protein>
<proteinExistence type="predicted"/>
<dbReference type="Proteomes" id="UP000054359">
    <property type="component" value="Unassembled WGS sequence"/>
</dbReference>
<evidence type="ECO:0000313" key="2">
    <source>
        <dbReference type="Proteomes" id="UP000054359"/>
    </source>
</evidence>
<feature type="non-terminal residue" evidence="1">
    <location>
        <position position="278"/>
    </location>
</feature>
<dbReference type="AlphaFoldDB" id="A0A087V0K6"/>
<evidence type="ECO:0000313" key="1">
    <source>
        <dbReference type="EMBL" id="KFM83145.1"/>
    </source>
</evidence>
<dbReference type="EMBL" id="KL811923">
    <property type="protein sequence ID" value="KFM83145.1"/>
    <property type="molecule type" value="Genomic_DNA"/>
</dbReference>